<evidence type="ECO:0000259" key="1">
    <source>
        <dbReference type="Pfam" id="PF13175"/>
    </source>
</evidence>
<evidence type="ECO:0000259" key="2">
    <source>
        <dbReference type="Pfam" id="PF13476"/>
    </source>
</evidence>
<dbReference type="EMBL" id="FNCZ01000002">
    <property type="protein sequence ID" value="SDH29923.1"/>
    <property type="molecule type" value="Genomic_DNA"/>
</dbReference>
<reference evidence="5" key="1">
    <citation type="submission" date="2016-10" db="EMBL/GenBank/DDBJ databases">
        <authorList>
            <person name="Varghese N."/>
            <person name="Submissions S."/>
        </authorList>
    </citation>
    <scope>NUCLEOTIDE SEQUENCE [LARGE SCALE GENOMIC DNA]</scope>
    <source>
        <strain evidence="5">DSM 15363</strain>
    </source>
</reference>
<dbReference type="InterPro" id="IPR038729">
    <property type="entry name" value="Rad50/SbcC_AAA"/>
</dbReference>
<sequence>MSEIRINSISVENYRSFKDRQNFVFPDANYKKPVAIVGYNNCGKTNLLNAILYGLQVNFVSKDTFSQDDFHNRDMDNVPFILLNATSTREPKFDGEKFASLTGYHRLKMFVDGEEIEGSKIESLNGLAQIQGYDGAPKDDINYDAFGATRYFNIFYINFHKIKEEINTNKTSWGNLRSFLAKHIKKIVDSDVPMNDKKAVFEEEVQASTDKVLEDSELNRFISLIKKNYSSNLRNDDCSVSFGLPNYHDIFLKMLFKVGLNGDIENQVPISHFGDGYISMFVMAVVQSISEFNDNDKCLFLLEEPESFLHENHQEYFYKTVLCGLAENDHQVIYTTHSDKMIDPFDTKGLIRLEINENNQTVKKYNSLDDFDVNIADDDTGELINYSKYNEFIKTIEPNLSKILFSKKVILVEGPNDVLVYKYAIKQKVLEFIANDDAIVNKERYADTFMNFENVAIVCHHGKGTANYLIELCKHFKVDYFVINDWDFEDEELSINDVFGYLNLEHLKESEIYIGSDKKAMITTNWNLFDKAGIDKIHFNVKKLESVIGYGSDNKSSIAIWELLNSEAFKFDENLFPENLEVFLGLKVDDPFGLSKLEIDNDLPF</sequence>
<dbReference type="InterPro" id="IPR051396">
    <property type="entry name" value="Bact_Antivir_Def_Nuclease"/>
</dbReference>
<dbReference type="InterPro" id="IPR027417">
    <property type="entry name" value="P-loop_NTPase"/>
</dbReference>
<feature type="domain" description="Rad50/SbcC-type AAA" evidence="2">
    <location>
        <begin position="8"/>
        <end position="76"/>
    </location>
</feature>
<evidence type="ECO:0000313" key="4">
    <source>
        <dbReference type="EMBL" id="SDH29923.1"/>
    </source>
</evidence>
<keyword evidence="4" id="KW-0378">Hydrolase</keyword>
<accession>A0A1G8BA71</accession>
<dbReference type="InterPro" id="IPR041685">
    <property type="entry name" value="AAA_GajA/Old/RecF-like"/>
</dbReference>
<keyword evidence="4" id="KW-0540">Nuclease</keyword>
<dbReference type="Pfam" id="PF13175">
    <property type="entry name" value="AAA_15"/>
    <property type="match status" value="1"/>
</dbReference>
<feature type="domain" description="Endonuclease GajA/Old nuclease/RecF-like AAA" evidence="1">
    <location>
        <begin position="193"/>
        <end position="342"/>
    </location>
</feature>
<keyword evidence="5" id="KW-1185">Reference proteome</keyword>
<dbReference type="OrthoDB" id="9792800at2"/>
<evidence type="ECO:0000313" key="5">
    <source>
        <dbReference type="Proteomes" id="UP000199492"/>
    </source>
</evidence>
<dbReference type="Pfam" id="PF20469">
    <property type="entry name" value="OLD-like_TOPRIM"/>
    <property type="match status" value="1"/>
</dbReference>
<dbReference type="GO" id="GO:0004519">
    <property type="term" value="F:endonuclease activity"/>
    <property type="evidence" value="ECO:0007669"/>
    <property type="project" value="UniProtKB-KW"/>
</dbReference>
<dbReference type="GO" id="GO:0006302">
    <property type="term" value="P:double-strand break repair"/>
    <property type="evidence" value="ECO:0007669"/>
    <property type="project" value="InterPro"/>
</dbReference>
<protein>
    <submittedName>
        <fullName evidence="4">Predicted ATP-dependent endonuclease of the OLD family, contains P-loop ATPase and TOPRIM domains</fullName>
    </submittedName>
</protein>
<organism evidence="4 5">
    <name type="scientific">Winogradskyella thalassocola</name>
    <dbReference type="NCBI Taxonomy" id="262004"/>
    <lineage>
        <taxon>Bacteria</taxon>
        <taxon>Pseudomonadati</taxon>
        <taxon>Bacteroidota</taxon>
        <taxon>Flavobacteriia</taxon>
        <taxon>Flavobacteriales</taxon>
        <taxon>Flavobacteriaceae</taxon>
        <taxon>Winogradskyella</taxon>
    </lineage>
</organism>
<dbReference type="PANTHER" id="PTHR43581">
    <property type="entry name" value="ATP/GTP PHOSPHATASE"/>
    <property type="match status" value="1"/>
</dbReference>
<dbReference type="GO" id="GO:0016887">
    <property type="term" value="F:ATP hydrolysis activity"/>
    <property type="evidence" value="ECO:0007669"/>
    <property type="project" value="InterPro"/>
</dbReference>
<feature type="domain" description="OLD protein-like TOPRIM" evidence="3">
    <location>
        <begin position="404"/>
        <end position="487"/>
    </location>
</feature>
<dbReference type="STRING" id="262004.SAMN04489796_102204"/>
<dbReference type="RefSeq" id="WP_092467083.1">
    <property type="nucleotide sequence ID" value="NZ_FNCZ01000002.1"/>
</dbReference>
<dbReference type="Pfam" id="PF13476">
    <property type="entry name" value="AAA_23"/>
    <property type="match status" value="1"/>
</dbReference>
<dbReference type="InterPro" id="IPR034139">
    <property type="entry name" value="TOPRIM_OLD"/>
</dbReference>
<dbReference type="Gene3D" id="3.40.50.300">
    <property type="entry name" value="P-loop containing nucleotide triphosphate hydrolases"/>
    <property type="match status" value="1"/>
</dbReference>
<dbReference type="Proteomes" id="UP000199492">
    <property type="component" value="Unassembled WGS sequence"/>
</dbReference>
<dbReference type="AlphaFoldDB" id="A0A1G8BA71"/>
<keyword evidence="4" id="KW-0255">Endonuclease</keyword>
<proteinExistence type="predicted"/>
<gene>
    <name evidence="4" type="ORF">SAMN04489796_102204</name>
</gene>
<name>A0A1G8BA71_9FLAO</name>
<evidence type="ECO:0000259" key="3">
    <source>
        <dbReference type="Pfam" id="PF20469"/>
    </source>
</evidence>
<dbReference type="SUPFAM" id="SSF52540">
    <property type="entry name" value="P-loop containing nucleoside triphosphate hydrolases"/>
    <property type="match status" value="1"/>
</dbReference>
<dbReference type="PANTHER" id="PTHR43581:SF4">
    <property type="entry name" value="ATP_GTP PHOSPHATASE"/>
    <property type="match status" value="1"/>
</dbReference>